<proteinExistence type="predicted"/>
<dbReference type="CDD" id="cd00303">
    <property type="entry name" value="retropepsin_like"/>
    <property type="match status" value="1"/>
</dbReference>
<dbReference type="Pfam" id="PF00098">
    <property type="entry name" value="zf-CCHC"/>
    <property type="match status" value="1"/>
</dbReference>
<dbReference type="Gene3D" id="4.10.60.10">
    <property type="entry name" value="Zinc finger, CCHC-type"/>
    <property type="match status" value="1"/>
</dbReference>
<organism evidence="4 5">
    <name type="scientific">Aedes albopictus</name>
    <name type="common">Asian tiger mosquito</name>
    <name type="synonym">Stegomyia albopicta</name>
    <dbReference type="NCBI Taxonomy" id="7160"/>
    <lineage>
        <taxon>Eukaryota</taxon>
        <taxon>Metazoa</taxon>
        <taxon>Ecdysozoa</taxon>
        <taxon>Arthropoda</taxon>
        <taxon>Hexapoda</taxon>
        <taxon>Insecta</taxon>
        <taxon>Pterygota</taxon>
        <taxon>Neoptera</taxon>
        <taxon>Endopterygota</taxon>
        <taxon>Diptera</taxon>
        <taxon>Nematocera</taxon>
        <taxon>Culicoidea</taxon>
        <taxon>Culicidae</taxon>
        <taxon>Culicinae</taxon>
        <taxon>Aedini</taxon>
        <taxon>Aedes</taxon>
        <taxon>Stegomyia</taxon>
    </lineage>
</organism>
<dbReference type="Pfam" id="PF00078">
    <property type="entry name" value="RVT_1"/>
    <property type="match status" value="1"/>
</dbReference>
<evidence type="ECO:0000313" key="5">
    <source>
        <dbReference type="Proteomes" id="UP000069940"/>
    </source>
</evidence>
<dbReference type="InterPro" id="IPR043502">
    <property type="entry name" value="DNA/RNA_pol_sf"/>
</dbReference>
<dbReference type="InterPro" id="IPR001878">
    <property type="entry name" value="Znf_CCHC"/>
</dbReference>
<keyword evidence="1" id="KW-0863">Zinc-finger</keyword>
<feature type="domain" description="Reverse transcriptase" evidence="3">
    <location>
        <begin position="481"/>
        <end position="593"/>
    </location>
</feature>
<accession>A0ABM1Y8Q1</accession>
<dbReference type="CDD" id="cd01647">
    <property type="entry name" value="RT_LTR"/>
    <property type="match status" value="1"/>
</dbReference>
<reference evidence="4" key="2">
    <citation type="submission" date="2025-05" db="UniProtKB">
        <authorList>
            <consortium name="EnsemblMetazoa"/>
        </authorList>
    </citation>
    <scope>IDENTIFICATION</scope>
    <source>
        <strain evidence="4">Foshan</strain>
    </source>
</reference>
<dbReference type="SUPFAM" id="SSF57756">
    <property type="entry name" value="Retrovirus zinc finger-like domains"/>
    <property type="match status" value="1"/>
</dbReference>
<dbReference type="PROSITE" id="PS50158">
    <property type="entry name" value="ZF_CCHC"/>
    <property type="match status" value="1"/>
</dbReference>
<keyword evidence="1" id="KW-0479">Metal-binding</keyword>
<dbReference type="Proteomes" id="UP000069940">
    <property type="component" value="Unassembled WGS sequence"/>
</dbReference>
<evidence type="ECO:0000256" key="1">
    <source>
        <dbReference type="PROSITE-ProRule" id="PRU00047"/>
    </source>
</evidence>
<dbReference type="Gene3D" id="3.30.70.270">
    <property type="match status" value="1"/>
</dbReference>
<dbReference type="SUPFAM" id="SSF56672">
    <property type="entry name" value="DNA/RNA polymerases"/>
    <property type="match status" value="1"/>
</dbReference>
<dbReference type="InterPro" id="IPR036875">
    <property type="entry name" value="Znf_CCHC_sf"/>
</dbReference>
<evidence type="ECO:0000313" key="4">
    <source>
        <dbReference type="EnsemblMetazoa" id="AALFPA23_006828.P8978"/>
    </source>
</evidence>
<dbReference type="SUPFAM" id="SSF50630">
    <property type="entry name" value="Acid proteases"/>
    <property type="match status" value="1"/>
</dbReference>
<keyword evidence="5" id="KW-1185">Reference proteome</keyword>
<dbReference type="EnsemblMetazoa" id="AALFPA23_006828.R8978">
    <property type="protein sequence ID" value="AALFPA23_006828.P8978"/>
    <property type="gene ID" value="AALFPA23_006828"/>
</dbReference>
<dbReference type="PROSITE" id="PS50878">
    <property type="entry name" value="RT_POL"/>
    <property type="match status" value="1"/>
</dbReference>
<dbReference type="RefSeq" id="XP_062711281.1">
    <property type="nucleotide sequence ID" value="XM_062855297.1"/>
</dbReference>
<dbReference type="PANTHER" id="PTHR37984:SF11">
    <property type="entry name" value="INTEGRASE CATALYTIC DOMAIN-CONTAINING PROTEIN"/>
    <property type="match status" value="1"/>
</dbReference>
<dbReference type="GeneID" id="134289457"/>
<dbReference type="PANTHER" id="PTHR37984">
    <property type="entry name" value="PROTEIN CBG26694"/>
    <property type="match status" value="1"/>
</dbReference>
<dbReference type="InterPro" id="IPR000477">
    <property type="entry name" value="RT_dom"/>
</dbReference>
<name>A0ABM1Y8Q1_AEDAL</name>
<sequence>MDKWNIPPFHFKALPKSQIRDAWKRYRKNFEYVQLANREANKVRLKHIFLALAGPEVQEVYESIPGADVEPAVGIDPLEVALNKLDEFFAAKYHDAFERNVFWTLKRETEEPLEKFLFRVMDTANNCNFGATNQESREIGIIDKMILFSPPELKEKLLAEERLTLESLTKIVQSYGSLKYQVSQFSAAGFHTKDMARPETSQEVNKIQTRAPVGECFRCGRTGHFGYDVNCPAKNQKCNKCGKLGHFAKRCKTPNITRQQKRKAEAPEGRNSRMRMVRTIEHSDAAITGADTIKPPESFIYNIGNGEEFLWVKLGGIPVQMLIDSGCQKNILDDKTWRKLLHEGISVSNLRGSDDSFRPYGESSNPLVVCGMFESTISIMEDSRQLQKTATFYVIDGGTQPLLGRTTAIDMGVLILGLPSTQPAEVNQLWKEEKHPFPKIAGIKLKISIDDRVVPVIQHARRPPIALLGRVEEKLASLEKMDIIESVTEFSPWVSPLVVIVKDNGDLRLCVDMRQANRAIQRESYMMPTFEDFLPQLSEARFFSRLDIKDAFHQLELDESSRHITTFITHKGLFRYKRLMFGMSCSRTFSTST</sequence>
<dbReference type="SMART" id="SM00343">
    <property type="entry name" value="ZnF_C2HC"/>
    <property type="match status" value="2"/>
</dbReference>
<feature type="domain" description="CCHC-type" evidence="2">
    <location>
        <begin position="237"/>
        <end position="252"/>
    </location>
</feature>
<dbReference type="InterPro" id="IPR021109">
    <property type="entry name" value="Peptidase_aspartic_dom_sf"/>
</dbReference>
<evidence type="ECO:0000259" key="2">
    <source>
        <dbReference type="PROSITE" id="PS50158"/>
    </source>
</evidence>
<dbReference type="Gene3D" id="3.10.10.10">
    <property type="entry name" value="HIV Type 1 Reverse Transcriptase, subunit A, domain 1"/>
    <property type="match status" value="1"/>
</dbReference>
<dbReference type="InterPro" id="IPR043128">
    <property type="entry name" value="Rev_trsase/Diguanyl_cyclase"/>
</dbReference>
<dbReference type="InterPro" id="IPR050951">
    <property type="entry name" value="Retrovirus_Pol_polyprotein"/>
</dbReference>
<keyword evidence="1" id="KW-0862">Zinc</keyword>
<reference evidence="5" key="1">
    <citation type="journal article" date="2015" name="Proc. Natl. Acad. Sci. U.S.A.">
        <title>Genome sequence of the Asian Tiger mosquito, Aedes albopictus, reveals insights into its biology, genetics, and evolution.</title>
        <authorList>
            <person name="Chen X.G."/>
            <person name="Jiang X."/>
            <person name="Gu J."/>
            <person name="Xu M."/>
            <person name="Wu Y."/>
            <person name="Deng Y."/>
            <person name="Zhang C."/>
            <person name="Bonizzoni M."/>
            <person name="Dermauw W."/>
            <person name="Vontas J."/>
            <person name="Armbruster P."/>
            <person name="Huang X."/>
            <person name="Yang Y."/>
            <person name="Zhang H."/>
            <person name="He W."/>
            <person name="Peng H."/>
            <person name="Liu Y."/>
            <person name="Wu K."/>
            <person name="Chen J."/>
            <person name="Lirakis M."/>
            <person name="Topalis P."/>
            <person name="Van Leeuwen T."/>
            <person name="Hall A.B."/>
            <person name="Jiang X."/>
            <person name="Thorpe C."/>
            <person name="Mueller R.L."/>
            <person name="Sun C."/>
            <person name="Waterhouse R.M."/>
            <person name="Yan G."/>
            <person name="Tu Z.J."/>
            <person name="Fang X."/>
            <person name="James A.A."/>
        </authorList>
    </citation>
    <scope>NUCLEOTIDE SEQUENCE [LARGE SCALE GENOMIC DNA]</scope>
    <source>
        <strain evidence="5">Foshan</strain>
    </source>
</reference>
<protein>
    <recommendedName>
        <fullName evidence="6">CCHC-type domain-containing protein</fullName>
    </recommendedName>
</protein>
<evidence type="ECO:0000259" key="3">
    <source>
        <dbReference type="PROSITE" id="PS50878"/>
    </source>
</evidence>
<evidence type="ECO:0008006" key="6">
    <source>
        <dbReference type="Google" id="ProtNLM"/>
    </source>
</evidence>